<evidence type="ECO:0000313" key="1">
    <source>
        <dbReference type="EMBL" id="OCL14567.1"/>
    </source>
</evidence>
<gene>
    <name evidence="1" type="ORF">AOQ84DRAFT_371175</name>
</gene>
<dbReference type="OrthoDB" id="62952at2759"/>
<evidence type="ECO:0000313" key="2">
    <source>
        <dbReference type="Proteomes" id="UP000250140"/>
    </source>
</evidence>
<keyword evidence="2" id="KW-1185">Reference proteome</keyword>
<dbReference type="Proteomes" id="UP000250140">
    <property type="component" value="Unassembled WGS sequence"/>
</dbReference>
<protein>
    <submittedName>
        <fullName evidence="1">Uncharacterized protein</fullName>
    </submittedName>
</protein>
<sequence length="209" mass="23273">MSHTYTKPLTEDILGLPNCRASFAKHIGSYNASLIRTLIAEASLTSEVLRSPKDLFFDGTGINNSKASRFVYRASRASLAAELSLAAKSPLAAETYQAASKAHISKFHISAFIASFGIDFGRLRMLAICMRPCDETDFDRKAAGVNETAEGWVKMRNAELEKVVEGIVEREGGWLRRVPFADVEKRVCFEWVTPWAGRQWLLYDGNCDD</sequence>
<proteinExistence type="predicted"/>
<accession>A0A8E2JZ75</accession>
<reference evidence="1 2" key="1">
    <citation type="journal article" date="2016" name="Nat. Commun.">
        <title>Ectomycorrhizal ecology is imprinted in the genome of the dominant symbiotic fungus Cenococcum geophilum.</title>
        <authorList>
            <consortium name="DOE Joint Genome Institute"/>
            <person name="Peter M."/>
            <person name="Kohler A."/>
            <person name="Ohm R.A."/>
            <person name="Kuo A."/>
            <person name="Krutzmann J."/>
            <person name="Morin E."/>
            <person name="Arend M."/>
            <person name="Barry K.W."/>
            <person name="Binder M."/>
            <person name="Choi C."/>
            <person name="Clum A."/>
            <person name="Copeland A."/>
            <person name="Grisel N."/>
            <person name="Haridas S."/>
            <person name="Kipfer T."/>
            <person name="LaButti K."/>
            <person name="Lindquist E."/>
            <person name="Lipzen A."/>
            <person name="Maire R."/>
            <person name="Meier B."/>
            <person name="Mihaltcheva S."/>
            <person name="Molinier V."/>
            <person name="Murat C."/>
            <person name="Poggeler S."/>
            <person name="Quandt C.A."/>
            <person name="Sperisen C."/>
            <person name="Tritt A."/>
            <person name="Tisserant E."/>
            <person name="Crous P.W."/>
            <person name="Henrissat B."/>
            <person name="Nehls U."/>
            <person name="Egli S."/>
            <person name="Spatafora J.W."/>
            <person name="Grigoriev I.V."/>
            <person name="Martin F.M."/>
        </authorList>
    </citation>
    <scope>NUCLEOTIDE SEQUENCE [LARGE SCALE GENOMIC DNA]</scope>
    <source>
        <strain evidence="1 2">CBS 207.34</strain>
    </source>
</reference>
<organism evidence="1 2">
    <name type="scientific">Glonium stellatum</name>
    <dbReference type="NCBI Taxonomy" id="574774"/>
    <lineage>
        <taxon>Eukaryota</taxon>
        <taxon>Fungi</taxon>
        <taxon>Dikarya</taxon>
        <taxon>Ascomycota</taxon>
        <taxon>Pezizomycotina</taxon>
        <taxon>Dothideomycetes</taxon>
        <taxon>Pleosporomycetidae</taxon>
        <taxon>Gloniales</taxon>
        <taxon>Gloniaceae</taxon>
        <taxon>Glonium</taxon>
    </lineage>
</organism>
<name>A0A8E2JZ75_9PEZI</name>
<dbReference type="EMBL" id="KV748558">
    <property type="protein sequence ID" value="OCL14567.1"/>
    <property type="molecule type" value="Genomic_DNA"/>
</dbReference>
<dbReference type="AlphaFoldDB" id="A0A8E2JZ75"/>